<keyword evidence="5 12" id="KW-0812">Transmembrane</keyword>
<evidence type="ECO:0000256" key="8">
    <source>
        <dbReference type="ARBA" id="ARBA00023098"/>
    </source>
</evidence>
<dbReference type="GO" id="GO:0008168">
    <property type="term" value="F:methyltransferase activity"/>
    <property type="evidence" value="ECO:0007669"/>
    <property type="project" value="UniProtKB-KW"/>
</dbReference>
<feature type="chain" id="PRO_5040166793" description="Protein-S-isoprenylcysteine O-methyltransferase" evidence="13">
    <location>
        <begin position="16"/>
        <end position="239"/>
    </location>
</feature>
<feature type="signal peptide" evidence="13">
    <location>
        <begin position="1"/>
        <end position="15"/>
    </location>
</feature>
<evidence type="ECO:0000313" key="15">
    <source>
        <dbReference type="Proteomes" id="UP000807306"/>
    </source>
</evidence>
<dbReference type="EMBL" id="MU157824">
    <property type="protein sequence ID" value="KAF9535349.1"/>
    <property type="molecule type" value="Genomic_DNA"/>
</dbReference>
<reference evidence="14" key="1">
    <citation type="submission" date="2020-11" db="EMBL/GenBank/DDBJ databases">
        <authorList>
            <consortium name="DOE Joint Genome Institute"/>
            <person name="Ahrendt S."/>
            <person name="Riley R."/>
            <person name="Andreopoulos W."/>
            <person name="Labutti K."/>
            <person name="Pangilinan J."/>
            <person name="Ruiz-Duenas F.J."/>
            <person name="Barrasa J.M."/>
            <person name="Sanchez-Garcia M."/>
            <person name="Camarero S."/>
            <person name="Miyauchi S."/>
            <person name="Serrano A."/>
            <person name="Linde D."/>
            <person name="Babiker R."/>
            <person name="Drula E."/>
            <person name="Ayuso-Fernandez I."/>
            <person name="Pacheco R."/>
            <person name="Padilla G."/>
            <person name="Ferreira P."/>
            <person name="Barriuso J."/>
            <person name="Kellner H."/>
            <person name="Castanera R."/>
            <person name="Alfaro M."/>
            <person name="Ramirez L."/>
            <person name="Pisabarro A.G."/>
            <person name="Kuo A."/>
            <person name="Tritt A."/>
            <person name="Lipzen A."/>
            <person name="He G."/>
            <person name="Yan M."/>
            <person name="Ng V."/>
            <person name="Cullen D."/>
            <person name="Martin F."/>
            <person name="Rosso M.-N."/>
            <person name="Henrissat B."/>
            <person name="Hibbett D."/>
            <person name="Martinez A.T."/>
            <person name="Grigoriev I.V."/>
        </authorList>
    </citation>
    <scope>NUCLEOTIDE SEQUENCE</scope>
    <source>
        <strain evidence="14">CBS 506.95</strain>
    </source>
</reference>
<evidence type="ECO:0000256" key="12">
    <source>
        <dbReference type="SAM" id="Phobius"/>
    </source>
</evidence>
<keyword evidence="13" id="KW-0732">Signal</keyword>
<keyword evidence="8" id="KW-0443">Lipid metabolism</keyword>
<keyword evidence="3" id="KW-0808">Transferase</keyword>
<dbReference type="Pfam" id="PF04191">
    <property type="entry name" value="PEMT"/>
    <property type="match status" value="1"/>
</dbReference>
<feature type="transmembrane region" description="Helical" evidence="12">
    <location>
        <begin position="99"/>
        <end position="118"/>
    </location>
</feature>
<evidence type="ECO:0000313" key="14">
    <source>
        <dbReference type="EMBL" id="KAF9535349.1"/>
    </source>
</evidence>
<dbReference type="Gene3D" id="1.20.120.1630">
    <property type="match status" value="1"/>
</dbReference>
<protein>
    <recommendedName>
        <fullName evidence="16">Protein-S-isoprenylcysteine O-methyltransferase</fullName>
    </recommendedName>
</protein>
<evidence type="ECO:0000256" key="9">
    <source>
        <dbReference type="ARBA" id="ARBA00023136"/>
    </source>
</evidence>
<evidence type="ECO:0000256" key="3">
    <source>
        <dbReference type="ARBA" id="ARBA00022603"/>
    </source>
</evidence>
<dbReference type="PANTHER" id="PTHR12714:SF9">
    <property type="entry name" value="PROTEIN-S-ISOPRENYLCYSTEINE O-METHYLTRANSFERASE"/>
    <property type="match status" value="1"/>
</dbReference>
<evidence type="ECO:0000256" key="10">
    <source>
        <dbReference type="ARBA" id="ARBA00023209"/>
    </source>
</evidence>
<dbReference type="GO" id="GO:0008654">
    <property type="term" value="P:phospholipid biosynthetic process"/>
    <property type="evidence" value="ECO:0007669"/>
    <property type="project" value="UniProtKB-KW"/>
</dbReference>
<organism evidence="14 15">
    <name type="scientific">Crepidotus variabilis</name>
    <dbReference type="NCBI Taxonomy" id="179855"/>
    <lineage>
        <taxon>Eukaryota</taxon>
        <taxon>Fungi</taxon>
        <taxon>Dikarya</taxon>
        <taxon>Basidiomycota</taxon>
        <taxon>Agaricomycotina</taxon>
        <taxon>Agaricomycetes</taxon>
        <taxon>Agaricomycetidae</taxon>
        <taxon>Agaricales</taxon>
        <taxon>Agaricineae</taxon>
        <taxon>Crepidotaceae</taxon>
        <taxon>Crepidotus</taxon>
    </lineage>
</organism>
<keyword evidence="3" id="KW-0489">Methyltransferase</keyword>
<feature type="transmembrane region" description="Helical" evidence="12">
    <location>
        <begin position="189"/>
        <end position="208"/>
    </location>
</feature>
<accession>A0A9P6EUM0</accession>
<comment type="subcellular location">
    <subcellularLocation>
        <location evidence="1">Endomembrane system</location>
        <topology evidence="1">Multi-pass membrane protein</topology>
    </subcellularLocation>
</comment>
<dbReference type="GO" id="GO:0012505">
    <property type="term" value="C:endomembrane system"/>
    <property type="evidence" value="ECO:0007669"/>
    <property type="project" value="UniProtKB-SubCell"/>
</dbReference>
<evidence type="ECO:0000256" key="7">
    <source>
        <dbReference type="ARBA" id="ARBA00022989"/>
    </source>
</evidence>
<evidence type="ECO:0000256" key="13">
    <source>
        <dbReference type="SAM" id="SignalP"/>
    </source>
</evidence>
<evidence type="ECO:0000256" key="1">
    <source>
        <dbReference type="ARBA" id="ARBA00004127"/>
    </source>
</evidence>
<keyword evidence="4" id="KW-0949">S-adenosyl-L-methionine</keyword>
<evidence type="ECO:0008006" key="16">
    <source>
        <dbReference type="Google" id="ProtNLM"/>
    </source>
</evidence>
<dbReference type="OrthoDB" id="422086at2759"/>
<keyword evidence="15" id="KW-1185">Reference proteome</keyword>
<proteinExistence type="predicted"/>
<dbReference type="PANTHER" id="PTHR12714">
    <property type="entry name" value="PROTEIN-S ISOPRENYLCYSTEINE O-METHYLTRANSFERASE"/>
    <property type="match status" value="1"/>
</dbReference>
<dbReference type="Proteomes" id="UP000807306">
    <property type="component" value="Unassembled WGS sequence"/>
</dbReference>
<gene>
    <name evidence="14" type="ORF">CPB83DRAFT_901094</name>
</gene>
<dbReference type="GO" id="GO:0032259">
    <property type="term" value="P:methylation"/>
    <property type="evidence" value="ECO:0007669"/>
    <property type="project" value="UniProtKB-KW"/>
</dbReference>
<sequence length="239" mass="26760">MSLMKIPLLVAVGVAQRSMLTPPHPSLPTSEFSSTTTFDSVITRYRAIPLTIAKFGQYYLSTVEIATILANSTLDRELSKFVLSECVFKGGNPQNMHTSLIAVFGIVLFITGAILRASTYRHLGRFFRYEICIQKDHQLIKTGPYALVRHPSYSGLLVSTMGWFLWTFSTGSWVQQSGMLNTRFGKIHLAAYVLIGTSPPLLVTLPRMRNEDEALKQKFGKEWEAWAAETPYSIIPGLH</sequence>
<keyword evidence="10" id="KW-0594">Phospholipid biosynthesis</keyword>
<dbReference type="AlphaFoldDB" id="A0A9P6EUM0"/>
<feature type="transmembrane region" description="Helical" evidence="12">
    <location>
        <begin position="151"/>
        <end position="169"/>
    </location>
</feature>
<keyword evidence="6" id="KW-0256">Endoplasmic reticulum</keyword>
<evidence type="ECO:0000256" key="11">
    <source>
        <dbReference type="ARBA" id="ARBA00023264"/>
    </source>
</evidence>
<dbReference type="InterPro" id="IPR007318">
    <property type="entry name" value="Phopholipid_MeTrfase"/>
</dbReference>
<keyword evidence="9 12" id="KW-0472">Membrane</keyword>
<evidence type="ECO:0000256" key="5">
    <source>
        <dbReference type="ARBA" id="ARBA00022692"/>
    </source>
</evidence>
<keyword evidence="7 12" id="KW-1133">Transmembrane helix</keyword>
<keyword evidence="2" id="KW-0444">Lipid biosynthesis</keyword>
<comment type="caution">
    <text evidence="14">The sequence shown here is derived from an EMBL/GenBank/DDBJ whole genome shotgun (WGS) entry which is preliminary data.</text>
</comment>
<keyword evidence="11" id="KW-1208">Phospholipid metabolism</keyword>
<evidence type="ECO:0000256" key="2">
    <source>
        <dbReference type="ARBA" id="ARBA00022516"/>
    </source>
</evidence>
<evidence type="ECO:0000256" key="4">
    <source>
        <dbReference type="ARBA" id="ARBA00022691"/>
    </source>
</evidence>
<name>A0A9P6EUM0_9AGAR</name>
<evidence type="ECO:0000256" key="6">
    <source>
        <dbReference type="ARBA" id="ARBA00022824"/>
    </source>
</evidence>